<keyword evidence="2" id="KW-1185">Reference proteome</keyword>
<protein>
    <submittedName>
        <fullName evidence="1">Uncharacterized protein</fullName>
    </submittedName>
</protein>
<gene>
    <name evidence="1" type="ORF">HID58_034356</name>
</gene>
<name>A0ABQ8C3F9_BRANA</name>
<dbReference type="EMBL" id="JAGKQM010000009">
    <property type="protein sequence ID" value="KAH0911035.1"/>
    <property type="molecule type" value="Genomic_DNA"/>
</dbReference>
<dbReference type="Proteomes" id="UP000824890">
    <property type="component" value="Unassembled WGS sequence"/>
</dbReference>
<evidence type="ECO:0000313" key="1">
    <source>
        <dbReference type="EMBL" id="KAH0911035.1"/>
    </source>
</evidence>
<accession>A0ABQ8C3F9</accession>
<proteinExistence type="predicted"/>
<organism evidence="1 2">
    <name type="scientific">Brassica napus</name>
    <name type="common">Rape</name>
    <dbReference type="NCBI Taxonomy" id="3708"/>
    <lineage>
        <taxon>Eukaryota</taxon>
        <taxon>Viridiplantae</taxon>
        <taxon>Streptophyta</taxon>
        <taxon>Embryophyta</taxon>
        <taxon>Tracheophyta</taxon>
        <taxon>Spermatophyta</taxon>
        <taxon>Magnoliopsida</taxon>
        <taxon>eudicotyledons</taxon>
        <taxon>Gunneridae</taxon>
        <taxon>Pentapetalae</taxon>
        <taxon>rosids</taxon>
        <taxon>malvids</taxon>
        <taxon>Brassicales</taxon>
        <taxon>Brassicaceae</taxon>
        <taxon>Brassiceae</taxon>
        <taxon>Brassica</taxon>
    </lineage>
</organism>
<reference evidence="1 2" key="1">
    <citation type="submission" date="2021-05" db="EMBL/GenBank/DDBJ databases">
        <title>Genome Assembly of Synthetic Allotetraploid Brassica napus Reveals Homoeologous Exchanges between Subgenomes.</title>
        <authorList>
            <person name="Davis J.T."/>
        </authorList>
    </citation>
    <scope>NUCLEOTIDE SEQUENCE [LARGE SCALE GENOMIC DNA]</scope>
    <source>
        <strain evidence="2">cv. Da-Ae</strain>
        <tissue evidence="1">Seedling</tissue>
    </source>
</reference>
<evidence type="ECO:0000313" key="2">
    <source>
        <dbReference type="Proteomes" id="UP000824890"/>
    </source>
</evidence>
<sequence>MLCRRLNLVLNPSPNPKSLKTIYEAREDSQMSMILLINRSYESLPQLVLISTCLADTSMINGKPTSRVFFRDCWSHMAEAPNMQIYSPEVSWKEAIEKRVPSMFLILEHRYGNMCQALAQRYVGYIYYQDISDQRKSLYFWVYGM</sequence>
<comment type="caution">
    <text evidence="1">The sequence shown here is derived from an EMBL/GenBank/DDBJ whole genome shotgun (WGS) entry which is preliminary data.</text>
</comment>